<gene>
    <name evidence="3" type="ORF">VB620_13390</name>
</gene>
<dbReference type="CDD" id="cd01846">
    <property type="entry name" value="fatty_acyltransferase_like"/>
    <property type="match status" value="1"/>
</dbReference>
<dbReference type="EC" id="3.1.-.-" evidence="3"/>
<dbReference type="InterPro" id="IPR036514">
    <property type="entry name" value="SGNH_hydro_sf"/>
</dbReference>
<evidence type="ECO:0000256" key="1">
    <source>
        <dbReference type="ARBA" id="ARBA00022801"/>
    </source>
</evidence>
<evidence type="ECO:0000256" key="2">
    <source>
        <dbReference type="SAM" id="SignalP"/>
    </source>
</evidence>
<dbReference type="InterPro" id="IPR001087">
    <property type="entry name" value="GDSL"/>
</dbReference>
<dbReference type="PANTHER" id="PTHR45648">
    <property type="entry name" value="GDSL LIPASE/ACYLHYDROLASE FAMILY PROTEIN (AFU_ORTHOLOGUE AFUA_4G14700)"/>
    <property type="match status" value="1"/>
</dbReference>
<dbReference type="EMBL" id="JAYGHG010000021">
    <property type="protein sequence ID" value="MEA5582332.1"/>
    <property type="molecule type" value="Genomic_DNA"/>
</dbReference>
<evidence type="ECO:0000313" key="4">
    <source>
        <dbReference type="Proteomes" id="UP001302120"/>
    </source>
</evidence>
<dbReference type="SUPFAM" id="SSF52266">
    <property type="entry name" value="SGNH hydrolase"/>
    <property type="match status" value="1"/>
</dbReference>
<dbReference type="InterPro" id="IPR051058">
    <property type="entry name" value="GDSL_Est/Lipase"/>
</dbReference>
<dbReference type="Proteomes" id="UP001302120">
    <property type="component" value="Unassembled WGS sequence"/>
</dbReference>
<name>A0ABU5UFN5_9CYAN</name>
<keyword evidence="4" id="KW-1185">Reference proteome</keyword>
<keyword evidence="1 3" id="KW-0378">Hydrolase</keyword>
<dbReference type="RefSeq" id="WP_323196646.1">
    <property type="nucleotide sequence ID" value="NZ_JAYGHG010000021.1"/>
</dbReference>
<comment type="caution">
    <text evidence="3">The sequence shown here is derived from an EMBL/GenBank/DDBJ whole genome shotgun (WGS) entry which is preliminary data.</text>
</comment>
<keyword evidence="2" id="KW-0732">Signal</keyword>
<sequence length="345" mass="37055">MKKQFLAAGFLLFSLILPTKASATIFSQLYVFGDSLVDNGNFFSLTQDNLNIGIPPSPYFEGRFSNGPVWVEYLSDDLGLTATNFAVASATTGDINTFNNNPLLPFPGLTQQIDSFLATNPQADQDALYIISAGSNDYLGAGIQDFNQPVNNLLNVITNLASVGAKNFLVPNLFNLGSIPATQNTAIANELNILTGLHNLALSQSIQNLSQQRPSLNLNLFDVNSIFSQVINNPEEFPFTNLNDSCLEESIEFILATGQFTQCSNPNEYLFWDALHPTTTAHGILADAAFSAIEPQSVPESGNTWGLLALGALGAAGMIKQQQKKLASTLASLVIAAKSSHTVEN</sequence>
<organism evidence="3 4">
    <name type="scientific">Nodularia harveyana UHCC-0300</name>
    <dbReference type="NCBI Taxonomy" id="2974287"/>
    <lineage>
        <taxon>Bacteria</taxon>
        <taxon>Bacillati</taxon>
        <taxon>Cyanobacteriota</taxon>
        <taxon>Cyanophyceae</taxon>
        <taxon>Nostocales</taxon>
        <taxon>Nodulariaceae</taxon>
        <taxon>Nodularia</taxon>
    </lineage>
</organism>
<dbReference type="GO" id="GO:0016787">
    <property type="term" value="F:hydrolase activity"/>
    <property type="evidence" value="ECO:0007669"/>
    <property type="project" value="UniProtKB-KW"/>
</dbReference>
<feature type="signal peptide" evidence="2">
    <location>
        <begin position="1"/>
        <end position="23"/>
    </location>
</feature>
<feature type="chain" id="PRO_5047534643" evidence="2">
    <location>
        <begin position="24"/>
        <end position="345"/>
    </location>
</feature>
<dbReference type="Gene3D" id="3.40.50.1110">
    <property type="entry name" value="SGNH hydrolase"/>
    <property type="match status" value="1"/>
</dbReference>
<proteinExistence type="predicted"/>
<protein>
    <submittedName>
        <fullName evidence="3">SGNH/GDSL hydrolase family protein</fullName>
        <ecNumber evidence="3">3.1.-.-</ecNumber>
    </submittedName>
</protein>
<evidence type="ECO:0000313" key="3">
    <source>
        <dbReference type="EMBL" id="MEA5582332.1"/>
    </source>
</evidence>
<reference evidence="3 4" key="1">
    <citation type="submission" date="2023-12" db="EMBL/GenBank/DDBJ databases">
        <title>Baltic Sea Cyanobacteria.</title>
        <authorList>
            <person name="Delbaje E."/>
            <person name="Fewer D.P."/>
            <person name="Shishido T.K."/>
        </authorList>
    </citation>
    <scope>NUCLEOTIDE SEQUENCE [LARGE SCALE GENOMIC DNA]</scope>
    <source>
        <strain evidence="3 4">UHCC-0300</strain>
    </source>
</reference>
<dbReference type="Pfam" id="PF00657">
    <property type="entry name" value="Lipase_GDSL"/>
    <property type="match status" value="1"/>
</dbReference>
<dbReference type="PANTHER" id="PTHR45648:SF22">
    <property type="entry name" value="GDSL LIPASE_ACYLHYDROLASE FAMILY PROTEIN (AFU_ORTHOLOGUE AFUA_4G14700)"/>
    <property type="match status" value="1"/>
</dbReference>
<accession>A0ABU5UFN5</accession>